<accession>A0A652YH51</accession>
<evidence type="ECO:0000313" key="1">
    <source>
        <dbReference type="EMBL" id="TYQ00588.1"/>
    </source>
</evidence>
<organism evidence="1">
    <name type="scientific">Nocardia globerula</name>
    <dbReference type="NCBI Taxonomy" id="1818"/>
    <lineage>
        <taxon>Bacteria</taxon>
        <taxon>Bacillati</taxon>
        <taxon>Actinomycetota</taxon>
        <taxon>Actinomycetes</taxon>
        <taxon>Mycobacteriales</taxon>
        <taxon>Nocardiaceae</taxon>
        <taxon>Nocardia</taxon>
    </lineage>
</organism>
<sequence>MKVDTPLPYRRQVISLRTDRTAERPTLPASAIAHVMSLLETRSPSIPEWFEVAEAYRYVAPAPTVPALMEAARTYLEHREALLRLAGPRGQYLADHNPAWAQLRRVGSRRDELWLSPDPDDRLAWFDYIRTVDPALATEELDIAWDNEPADLRREFLSRLSVGLGEHDYDILERGLDDPSPPVRERSIQLLRQLPESPFAERMATRAHTWVRLETKPLRPRLVIRLPGSLDDKAPRDGIEDVGAQYKGIGKWWLRQVVTATPLALWEAMVGSPHDVLRIPIEKQWHEVMTESWTAATVLQKNPAWASALLERDGRNTDRRVVAIAHPRERIAYILAGHADSYLLGVDGSALLDGIDRPWPLAIAHKLVSALECEAAKHAASGEELGIHSRHSHYSTLRSAQARFPLEAGALLLDAAERTASTDWQRAFTETAAHIEARRIRLDVLRGGQ</sequence>
<name>A0A652YH51_NOCGL</name>
<dbReference type="Pfam" id="PF18944">
    <property type="entry name" value="DUF5691"/>
    <property type="match status" value="1"/>
</dbReference>
<gene>
    <name evidence="1" type="ORF">FNL38_11410</name>
</gene>
<dbReference type="EMBL" id="VNIQ01000014">
    <property type="protein sequence ID" value="TYQ00588.1"/>
    <property type="molecule type" value="Genomic_DNA"/>
</dbReference>
<protein>
    <submittedName>
        <fullName evidence="1">Uncharacterized protein</fullName>
    </submittedName>
</protein>
<proteinExistence type="predicted"/>
<dbReference type="InterPro" id="IPR043746">
    <property type="entry name" value="DUF5691"/>
</dbReference>
<comment type="caution">
    <text evidence="1">The sequence shown here is derived from an EMBL/GenBank/DDBJ whole genome shotgun (WGS) entry which is preliminary data.</text>
</comment>
<reference evidence="1" key="1">
    <citation type="submission" date="2019-07" db="EMBL/GenBank/DDBJ databases">
        <title>Genomic Encyclopedia of Type Strains, Phase IV (KMG-IV): sequencing the most valuable type-strain genomes for metagenomic binning, comparative biology and taxonomic classification.</title>
        <authorList>
            <person name="Goeker M."/>
        </authorList>
    </citation>
    <scope>NUCLEOTIDE SEQUENCE</scope>
    <source>
        <strain evidence="1">DSM 44596</strain>
    </source>
</reference>
<dbReference type="AlphaFoldDB" id="A0A652YH51"/>